<evidence type="ECO:0000313" key="3">
    <source>
        <dbReference type="Proteomes" id="UP000245627"/>
    </source>
</evidence>
<dbReference type="RefSeq" id="WP_116776610.1">
    <property type="nucleotide sequence ID" value="NZ_QDKG01000005.1"/>
</dbReference>
<dbReference type="OrthoDB" id="9805728at2"/>
<dbReference type="Pfam" id="PF12706">
    <property type="entry name" value="Lactamase_B_2"/>
    <property type="match status" value="1"/>
</dbReference>
<keyword evidence="3" id="KW-1185">Reference proteome</keyword>
<evidence type="ECO:0000313" key="2">
    <source>
        <dbReference type="EMBL" id="PVH24665.1"/>
    </source>
</evidence>
<evidence type="ECO:0000259" key="1">
    <source>
        <dbReference type="Pfam" id="PF12706"/>
    </source>
</evidence>
<proteinExistence type="predicted"/>
<dbReference type="InterPro" id="IPR001279">
    <property type="entry name" value="Metallo-B-lactamas"/>
</dbReference>
<dbReference type="SUPFAM" id="SSF56281">
    <property type="entry name" value="Metallo-hydrolase/oxidoreductase"/>
    <property type="match status" value="1"/>
</dbReference>
<comment type="caution">
    <text evidence="2">The sequence shown here is derived from an EMBL/GenBank/DDBJ whole genome shotgun (WGS) entry which is preliminary data.</text>
</comment>
<reference evidence="2 3" key="1">
    <citation type="submission" date="2018-04" db="EMBL/GenBank/DDBJ databases">
        <title>Sphingobacterium cortibacter sp. nov.</title>
        <authorList>
            <person name="Li Y."/>
        </authorList>
    </citation>
    <scope>NUCLEOTIDE SEQUENCE [LARGE SCALE GENOMIC DNA]</scope>
    <source>
        <strain evidence="2 3">2c-3</strain>
    </source>
</reference>
<name>A0A2T8HGW1_9SPHI</name>
<protein>
    <submittedName>
        <fullName evidence="2">MBL fold metallo-hydrolase</fullName>
    </submittedName>
</protein>
<accession>A0A2T8HGW1</accession>
<dbReference type="PANTHER" id="PTHR15032:SF4">
    <property type="entry name" value="N-ACYL-PHOSPHATIDYLETHANOLAMINE-HYDROLYZING PHOSPHOLIPASE D"/>
    <property type="match status" value="1"/>
</dbReference>
<organism evidence="2 3">
    <name type="scientific">Sphingobacterium corticibacter</name>
    <dbReference type="NCBI Taxonomy" id="2171749"/>
    <lineage>
        <taxon>Bacteria</taxon>
        <taxon>Pseudomonadati</taxon>
        <taxon>Bacteroidota</taxon>
        <taxon>Sphingobacteriia</taxon>
        <taxon>Sphingobacteriales</taxon>
        <taxon>Sphingobacteriaceae</taxon>
        <taxon>Sphingobacterium</taxon>
    </lineage>
</organism>
<dbReference type="GO" id="GO:0005737">
    <property type="term" value="C:cytoplasm"/>
    <property type="evidence" value="ECO:0007669"/>
    <property type="project" value="TreeGrafter"/>
</dbReference>
<keyword evidence="2" id="KW-0378">Hydrolase</keyword>
<dbReference type="Gene3D" id="3.60.15.10">
    <property type="entry name" value="Ribonuclease Z/Hydroxyacylglutathione hydrolase-like"/>
    <property type="match status" value="1"/>
</dbReference>
<feature type="domain" description="Metallo-beta-lactamase" evidence="1">
    <location>
        <begin position="116"/>
        <end position="308"/>
    </location>
</feature>
<sequence>MWILIIVLVFIALAFYLFSKQDKIGYYAKGERLQRMEAAPNFKNGVFDNLENTPSLAEGETMLTVMRKWLFTSNPNKQPLSELPHVQTDLNALPLDSNVLVWFGHSSYYLQLDGKRILVDPVFSGNASPINNIKAFLGTNTFGVAEMPEMDILIISHDHWDHLDYATIRSLQPKVKRVLTGLGVGAHFEGWGYPAAKITELYWGETADIDGLHFTSCTARHFSGRWLTRNTSLWSSFAVRSSNLNMYLGGDSGYGKHFKEIGAALGPFDWAILENGQYNESWRYIHMLPDEVVQASQELHAQRFIPVHSAKFVLSIHDWDEPLKEVTKYAKNKSALAATPKIGEVVYLNQNQSFNAWWENI</sequence>
<dbReference type="PANTHER" id="PTHR15032">
    <property type="entry name" value="N-ACYL-PHOSPHATIDYLETHANOLAMINE-HYDROLYZING PHOSPHOLIPASE D"/>
    <property type="match status" value="1"/>
</dbReference>
<dbReference type="PIRSF" id="PIRSF038896">
    <property type="entry name" value="NAPE-PLD"/>
    <property type="match status" value="1"/>
</dbReference>
<dbReference type="GO" id="GO:0070290">
    <property type="term" value="F:N-acylphosphatidylethanolamine-specific phospholipase D activity"/>
    <property type="evidence" value="ECO:0007669"/>
    <property type="project" value="InterPro"/>
</dbReference>
<dbReference type="AlphaFoldDB" id="A0A2T8HGW1"/>
<dbReference type="EMBL" id="QDKG01000005">
    <property type="protein sequence ID" value="PVH24665.1"/>
    <property type="molecule type" value="Genomic_DNA"/>
</dbReference>
<gene>
    <name evidence="2" type="ORF">DC487_14160</name>
</gene>
<dbReference type="Proteomes" id="UP000245627">
    <property type="component" value="Unassembled WGS sequence"/>
</dbReference>
<dbReference type="GO" id="GO:0008270">
    <property type="term" value="F:zinc ion binding"/>
    <property type="evidence" value="ECO:0007669"/>
    <property type="project" value="InterPro"/>
</dbReference>
<dbReference type="InterPro" id="IPR036866">
    <property type="entry name" value="RibonucZ/Hydroxyglut_hydro"/>
</dbReference>
<dbReference type="InterPro" id="IPR024884">
    <property type="entry name" value="NAPE-PLD"/>
</dbReference>